<gene>
    <name evidence="2" type="ORF">FHU36_000194</name>
</gene>
<accession>A0A7X0EWD1</accession>
<proteinExistence type="predicted"/>
<dbReference type="EMBL" id="JACHJB010000001">
    <property type="protein sequence ID" value="MBB6343685.1"/>
    <property type="molecule type" value="Genomic_DNA"/>
</dbReference>
<protein>
    <submittedName>
        <fullName evidence="2">Uncharacterized protein</fullName>
    </submittedName>
</protein>
<dbReference type="AlphaFoldDB" id="A0A7X0EWD1"/>
<evidence type="ECO:0000256" key="1">
    <source>
        <dbReference type="SAM" id="MobiDB-lite"/>
    </source>
</evidence>
<evidence type="ECO:0000313" key="3">
    <source>
        <dbReference type="Proteomes" id="UP000583800"/>
    </source>
</evidence>
<dbReference type="Proteomes" id="UP000583800">
    <property type="component" value="Unassembled WGS sequence"/>
</dbReference>
<evidence type="ECO:0000313" key="2">
    <source>
        <dbReference type="EMBL" id="MBB6343685.1"/>
    </source>
</evidence>
<name>A0A7X0EWD1_9ACTN</name>
<feature type="compositionally biased region" description="Low complexity" evidence="1">
    <location>
        <begin position="8"/>
        <end position="19"/>
    </location>
</feature>
<reference evidence="2 3" key="1">
    <citation type="submission" date="2020-08" db="EMBL/GenBank/DDBJ databases">
        <title>Sequencing the genomes of 1000 actinobacteria strains.</title>
        <authorList>
            <person name="Klenk H.-P."/>
        </authorList>
    </citation>
    <scope>NUCLEOTIDE SEQUENCE [LARGE SCALE GENOMIC DNA]</scope>
    <source>
        <strain evidence="2 3">DSM 45913</strain>
    </source>
</reference>
<keyword evidence="3" id="KW-1185">Reference proteome</keyword>
<organism evidence="2 3">
    <name type="scientific">Nonomuraea muscovyensis</name>
    <dbReference type="NCBI Taxonomy" id="1124761"/>
    <lineage>
        <taxon>Bacteria</taxon>
        <taxon>Bacillati</taxon>
        <taxon>Actinomycetota</taxon>
        <taxon>Actinomycetes</taxon>
        <taxon>Streptosporangiales</taxon>
        <taxon>Streptosporangiaceae</taxon>
        <taxon>Nonomuraea</taxon>
    </lineage>
</organism>
<comment type="caution">
    <text evidence="2">The sequence shown here is derived from an EMBL/GenBank/DDBJ whole genome shotgun (WGS) entry which is preliminary data.</text>
</comment>
<sequence>MRISLNSPPARALAAAHPPESVPVPGAATHGLAWARRRTDRPVSGAAR</sequence>
<feature type="region of interest" description="Disordered" evidence="1">
    <location>
        <begin position="1"/>
        <end position="48"/>
    </location>
</feature>